<organism evidence="1 2">
    <name type="scientific">Ambispora leptoticha</name>
    <dbReference type="NCBI Taxonomy" id="144679"/>
    <lineage>
        <taxon>Eukaryota</taxon>
        <taxon>Fungi</taxon>
        <taxon>Fungi incertae sedis</taxon>
        <taxon>Mucoromycota</taxon>
        <taxon>Glomeromycotina</taxon>
        <taxon>Glomeromycetes</taxon>
        <taxon>Archaeosporales</taxon>
        <taxon>Ambisporaceae</taxon>
        <taxon>Ambispora</taxon>
    </lineage>
</organism>
<dbReference type="EMBL" id="CAJVPS010000055">
    <property type="protein sequence ID" value="CAG8446125.1"/>
    <property type="molecule type" value="Genomic_DNA"/>
</dbReference>
<dbReference type="AlphaFoldDB" id="A0A9N8V841"/>
<dbReference type="Gene3D" id="1.10.150.50">
    <property type="entry name" value="Transcription Factor, Ets-1"/>
    <property type="match status" value="1"/>
</dbReference>
<dbReference type="Pfam" id="PF13385">
    <property type="entry name" value="Laminin_G_3"/>
    <property type="match status" value="1"/>
</dbReference>
<reference evidence="1" key="1">
    <citation type="submission" date="2021-06" db="EMBL/GenBank/DDBJ databases">
        <authorList>
            <person name="Kallberg Y."/>
            <person name="Tangrot J."/>
            <person name="Rosling A."/>
        </authorList>
    </citation>
    <scope>NUCLEOTIDE SEQUENCE</scope>
    <source>
        <strain evidence="1">FL130A</strain>
    </source>
</reference>
<comment type="caution">
    <text evidence="1">The sequence shown here is derived from an EMBL/GenBank/DDBJ whole genome shotgun (WGS) entry which is preliminary data.</text>
</comment>
<name>A0A9N8V841_9GLOM</name>
<dbReference type="InterPro" id="IPR013761">
    <property type="entry name" value="SAM/pointed_sf"/>
</dbReference>
<dbReference type="InterPro" id="IPR013320">
    <property type="entry name" value="ConA-like_dom_sf"/>
</dbReference>
<accession>A0A9N8V841</accession>
<keyword evidence="2" id="KW-1185">Reference proteome</keyword>
<gene>
    <name evidence="1" type="ORF">ALEPTO_LOCUS693</name>
</gene>
<evidence type="ECO:0000313" key="1">
    <source>
        <dbReference type="EMBL" id="CAG8446125.1"/>
    </source>
</evidence>
<dbReference type="Gene3D" id="2.60.120.200">
    <property type="match status" value="1"/>
</dbReference>
<proteinExistence type="predicted"/>
<dbReference type="Proteomes" id="UP000789508">
    <property type="component" value="Unassembled WGS sequence"/>
</dbReference>
<dbReference type="SUPFAM" id="SSF49899">
    <property type="entry name" value="Concanavalin A-like lectins/glucanases"/>
    <property type="match status" value="1"/>
</dbReference>
<sequence length="292" mass="33909">MANKSTYITEIRNLTTKKFIEFLQKKEALELIDEDFNVISRERINGLDFFKLTEEKLRSYGMKGGPATRIAEFANEFKEKKSRVLHELMISEPITFSSQDNTDSDNGSKEKKLRAFHECISEPITFSIQDRRLIHHAELPKVTNELSVTLRLNILCHSPNYVSVFHKGEVNEDRTPVLQLQPNDSAPHARFSVTGNWNAGNNAVANGLTLNRWYHLVYTLSEPKKKLNFYIDGKWVEFHSFQQDIKFNNGPLWIGNYRSRNGFTGLISNFRYYNWSLSAEEVKEEYLVGNFK</sequence>
<evidence type="ECO:0000313" key="2">
    <source>
        <dbReference type="Proteomes" id="UP000789508"/>
    </source>
</evidence>
<protein>
    <submittedName>
        <fullName evidence="1">8313_t:CDS:1</fullName>
    </submittedName>
</protein>